<dbReference type="RefSeq" id="WP_138197834.1">
    <property type="nucleotide sequence ID" value="NZ_VCIW01000029.1"/>
</dbReference>
<dbReference type="SMART" id="SM00257">
    <property type="entry name" value="LysM"/>
    <property type="match status" value="1"/>
</dbReference>
<feature type="domain" description="LysM" evidence="2">
    <location>
        <begin position="1"/>
        <end position="44"/>
    </location>
</feature>
<dbReference type="PANTHER" id="PTHR33734:SF22">
    <property type="entry name" value="MEMBRANE-BOUND LYTIC MUREIN TRANSGLYCOSYLASE D"/>
    <property type="match status" value="1"/>
</dbReference>
<dbReference type="Gene3D" id="1.20.1270.70">
    <property type="entry name" value="Designed single chain three-helix bundle"/>
    <property type="match status" value="1"/>
</dbReference>
<dbReference type="PROSITE" id="PS51782">
    <property type="entry name" value="LYSM"/>
    <property type="match status" value="1"/>
</dbReference>
<proteinExistence type="predicted"/>
<dbReference type="InterPro" id="IPR036779">
    <property type="entry name" value="LysM_dom_sf"/>
</dbReference>
<feature type="coiled-coil region" evidence="1">
    <location>
        <begin position="66"/>
        <end position="107"/>
    </location>
</feature>
<evidence type="ECO:0000259" key="2">
    <source>
        <dbReference type="PROSITE" id="PS51782"/>
    </source>
</evidence>
<sequence>MFYTVQPGDTLYGIASRYGVTVDALVQANNLQGGYIYVGQQLRIPVTGGGAGYPPPFPLPIPLPGGRRLEERVDRLERQTAQLERQLNNLDNEVDRLRQRVRRLEQGGQ</sequence>
<organism evidence="3 4">
    <name type="scientific">Paenibacillus antri</name>
    <dbReference type="NCBI Taxonomy" id="2582848"/>
    <lineage>
        <taxon>Bacteria</taxon>
        <taxon>Bacillati</taxon>
        <taxon>Bacillota</taxon>
        <taxon>Bacilli</taxon>
        <taxon>Bacillales</taxon>
        <taxon>Paenibacillaceae</taxon>
        <taxon>Paenibacillus</taxon>
    </lineage>
</organism>
<dbReference type="SUPFAM" id="SSF54106">
    <property type="entry name" value="LysM domain"/>
    <property type="match status" value="1"/>
</dbReference>
<dbReference type="AlphaFoldDB" id="A0A5R9G187"/>
<dbReference type="OrthoDB" id="9769314at2"/>
<dbReference type="InterPro" id="IPR018392">
    <property type="entry name" value="LysM"/>
</dbReference>
<accession>A0A5R9G187</accession>
<reference evidence="3 4" key="1">
    <citation type="submission" date="2019-05" db="EMBL/GenBank/DDBJ databases">
        <authorList>
            <person name="Narsing Rao M.P."/>
            <person name="Li W.J."/>
        </authorList>
    </citation>
    <scope>NUCLEOTIDE SEQUENCE [LARGE SCALE GENOMIC DNA]</scope>
    <source>
        <strain evidence="3 4">SYSU_K30003</strain>
    </source>
</reference>
<name>A0A5R9G187_9BACL</name>
<keyword evidence="4" id="KW-1185">Reference proteome</keyword>
<protein>
    <submittedName>
        <fullName evidence="3">LysM peptidoglycan-binding domain-containing protein</fullName>
    </submittedName>
</protein>
<dbReference type="CDD" id="cd00118">
    <property type="entry name" value="LysM"/>
    <property type="match status" value="1"/>
</dbReference>
<dbReference type="PANTHER" id="PTHR33734">
    <property type="entry name" value="LYSM DOMAIN-CONTAINING GPI-ANCHORED PROTEIN 2"/>
    <property type="match status" value="1"/>
</dbReference>
<evidence type="ECO:0000313" key="4">
    <source>
        <dbReference type="Proteomes" id="UP000309676"/>
    </source>
</evidence>
<gene>
    <name evidence="3" type="ORF">FE782_28920</name>
</gene>
<dbReference type="GO" id="GO:0008932">
    <property type="term" value="F:lytic endotransglycosylase activity"/>
    <property type="evidence" value="ECO:0007669"/>
    <property type="project" value="TreeGrafter"/>
</dbReference>
<dbReference type="EMBL" id="VCIW01000029">
    <property type="protein sequence ID" value="TLS48769.1"/>
    <property type="molecule type" value="Genomic_DNA"/>
</dbReference>
<keyword evidence="1" id="KW-0175">Coiled coil</keyword>
<dbReference type="Proteomes" id="UP000309676">
    <property type="component" value="Unassembled WGS sequence"/>
</dbReference>
<dbReference type="Gene3D" id="3.10.350.10">
    <property type="entry name" value="LysM domain"/>
    <property type="match status" value="1"/>
</dbReference>
<dbReference type="Pfam" id="PF01476">
    <property type="entry name" value="LysM"/>
    <property type="match status" value="1"/>
</dbReference>
<evidence type="ECO:0000256" key="1">
    <source>
        <dbReference type="SAM" id="Coils"/>
    </source>
</evidence>
<comment type="caution">
    <text evidence="3">The sequence shown here is derived from an EMBL/GenBank/DDBJ whole genome shotgun (WGS) entry which is preliminary data.</text>
</comment>
<evidence type="ECO:0000313" key="3">
    <source>
        <dbReference type="EMBL" id="TLS48769.1"/>
    </source>
</evidence>